<feature type="region of interest" description="Disordered" evidence="5">
    <location>
        <begin position="183"/>
        <end position="259"/>
    </location>
</feature>
<keyword evidence="2" id="KW-0175">Coiled coil</keyword>
<proteinExistence type="inferred from homology"/>
<evidence type="ECO:0000313" key="6">
    <source>
        <dbReference type="EMBL" id="KAH0460415.1"/>
    </source>
</evidence>
<keyword evidence="7" id="KW-1185">Reference proteome</keyword>
<feature type="compositionally biased region" description="Acidic residues" evidence="5">
    <location>
        <begin position="244"/>
        <end position="259"/>
    </location>
</feature>
<keyword evidence="3" id="KW-0143">Chaperone</keyword>
<reference evidence="6 7" key="1">
    <citation type="journal article" date="2021" name="Hortic Res">
        <title>Chromosome-scale assembly of the Dendrobium chrysotoxum genome enhances the understanding of orchid evolution.</title>
        <authorList>
            <person name="Zhang Y."/>
            <person name="Zhang G.Q."/>
            <person name="Zhang D."/>
            <person name="Liu X.D."/>
            <person name="Xu X.Y."/>
            <person name="Sun W.H."/>
            <person name="Yu X."/>
            <person name="Zhu X."/>
            <person name="Wang Z.W."/>
            <person name="Zhao X."/>
            <person name="Zhong W.Y."/>
            <person name="Chen H."/>
            <person name="Yin W.L."/>
            <person name="Huang T."/>
            <person name="Niu S.C."/>
            <person name="Liu Z.J."/>
        </authorList>
    </citation>
    <scope>NUCLEOTIDE SEQUENCE [LARGE SCALE GENOMIC DNA]</scope>
    <source>
        <strain evidence="6">Lindl</strain>
    </source>
</reference>
<gene>
    <name evidence="6" type="ORF">IEQ34_011078</name>
</gene>
<dbReference type="Gene3D" id="1.20.5.1500">
    <property type="match status" value="1"/>
</dbReference>
<dbReference type="AlphaFoldDB" id="A0AAV7GYU3"/>
<dbReference type="InterPro" id="IPR002164">
    <property type="entry name" value="NAP_family"/>
</dbReference>
<evidence type="ECO:0000256" key="1">
    <source>
        <dbReference type="ARBA" id="ARBA00009947"/>
    </source>
</evidence>
<feature type="compositionally biased region" description="Basic and acidic residues" evidence="5">
    <location>
        <begin position="214"/>
        <end position="242"/>
    </location>
</feature>
<sequence length="259" mass="29884">MADDGNFDNDDEELVESMGKLQEMQGELAKIEEEERSKVMKVKRKYNEFRRALYDRRNHIIQSISGFWVSAFLNHPAIAGKLCEEDEKVFKYMVSLEVEEFNDEDLGFSITFNFSPNPFFEGTKLKKTYFLSGDGETNNIDCGSAQEKKGVKRRITGHSFFNWFDEEPRIIPSDVIDLEADVDVNGDGIDDDNDHDDKEDDDKIFNGSDGNDVDNNHNDEGEVNDDKNDSDSFEQDEIKVQYDVEPDDEEIEEQHEDDD</sequence>
<dbReference type="SUPFAM" id="SSF143113">
    <property type="entry name" value="NAP-like"/>
    <property type="match status" value="1"/>
</dbReference>
<comment type="caution">
    <text evidence="6">The sequence shown here is derived from an EMBL/GenBank/DDBJ whole genome shotgun (WGS) entry which is preliminary data.</text>
</comment>
<evidence type="ECO:0000256" key="2">
    <source>
        <dbReference type="ARBA" id="ARBA00023054"/>
    </source>
</evidence>
<evidence type="ECO:0000256" key="3">
    <source>
        <dbReference type="ARBA" id="ARBA00023186"/>
    </source>
</evidence>
<accession>A0AAV7GYU3</accession>
<name>A0AAV7GYU3_DENCH</name>
<protein>
    <recommendedName>
        <fullName evidence="8">Template-activating factor I</fullName>
    </recommendedName>
</protein>
<dbReference type="GO" id="GO:0042393">
    <property type="term" value="F:histone binding"/>
    <property type="evidence" value="ECO:0007669"/>
    <property type="project" value="UniProtKB-ARBA"/>
</dbReference>
<dbReference type="Gene3D" id="3.30.1120.90">
    <property type="entry name" value="Nucleosome assembly protein"/>
    <property type="match status" value="1"/>
</dbReference>
<feature type="compositionally biased region" description="Acidic residues" evidence="5">
    <location>
        <begin position="183"/>
        <end position="202"/>
    </location>
</feature>
<evidence type="ECO:0008006" key="8">
    <source>
        <dbReference type="Google" id="ProtNLM"/>
    </source>
</evidence>
<dbReference type="GO" id="GO:0000724">
    <property type="term" value="P:double-strand break repair via homologous recombination"/>
    <property type="evidence" value="ECO:0007669"/>
    <property type="project" value="UniProtKB-ARBA"/>
</dbReference>
<dbReference type="CDD" id="cd21886">
    <property type="entry name" value="SARAH_RASSF2-like"/>
    <property type="match status" value="1"/>
</dbReference>
<evidence type="ECO:0000256" key="5">
    <source>
        <dbReference type="SAM" id="MobiDB-lite"/>
    </source>
</evidence>
<dbReference type="EMBL" id="JAGFBR010000010">
    <property type="protein sequence ID" value="KAH0460415.1"/>
    <property type="molecule type" value="Genomic_DNA"/>
</dbReference>
<dbReference type="Pfam" id="PF00956">
    <property type="entry name" value="NAP"/>
    <property type="match status" value="1"/>
</dbReference>
<evidence type="ECO:0000256" key="4">
    <source>
        <dbReference type="RuleBase" id="RU003876"/>
    </source>
</evidence>
<dbReference type="GO" id="GO:0005634">
    <property type="term" value="C:nucleus"/>
    <property type="evidence" value="ECO:0007669"/>
    <property type="project" value="InterPro"/>
</dbReference>
<dbReference type="GO" id="GO:0006334">
    <property type="term" value="P:nucleosome assembly"/>
    <property type="evidence" value="ECO:0007669"/>
    <property type="project" value="InterPro"/>
</dbReference>
<evidence type="ECO:0000313" key="7">
    <source>
        <dbReference type="Proteomes" id="UP000775213"/>
    </source>
</evidence>
<organism evidence="6 7">
    <name type="scientific">Dendrobium chrysotoxum</name>
    <name type="common">Orchid</name>
    <dbReference type="NCBI Taxonomy" id="161865"/>
    <lineage>
        <taxon>Eukaryota</taxon>
        <taxon>Viridiplantae</taxon>
        <taxon>Streptophyta</taxon>
        <taxon>Embryophyta</taxon>
        <taxon>Tracheophyta</taxon>
        <taxon>Spermatophyta</taxon>
        <taxon>Magnoliopsida</taxon>
        <taxon>Liliopsida</taxon>
        <taxon>Asparagales</taxon>
        <taxon>Orchidaceae</taxon>
        <taxon>Epidendroideae</taxon>
        <taxon>Malaxideae</taxon>
        <taxon>Dendrobiinae</taxon>
        <taxon>Dendrobium</taxon>
    </lineage>
</organism>
<dbReference type="Proteomes" id="UP000775213">
    <property type="component" value="Unassembled WGS sequence"/>
</dbReference>
<dbReference type="InterPro" id="IPR037231">
    <property type="entry name" value="NAP-like_sf"/>
</dbReference>
<dbReference type="PANTHER" id="PTHR11875">
    <property type="entry name" value="TESTIS-SPECIFIC Y-ENCODED PROTEIN"/>
    <property type="match status" value="1"/>
</dbReference>
<comment type="similarity">
    <text evidence="1 4">Belongs to the nucleosome assembly protein (NAP) family.</text>
</comment>